<feature type="region of interest" description="Disordered" evidence="1">
    <location>
        <begin position="348"/>
        <end position="697"/>
    </location>
</feature>
<feature type="compositionally biased region" description="Basic and acidic residues" evidence="1">
    <location>
        <begin position="633"/>
        <end position="642"/>
    </location>
</feature>
<dbReference type="Proteomes" id="UP001152795">
    <property type="component" value="Unassembled WGS sequence"/>
</dbReference>
<evidence type="ECO:0000313" key="3">
    <source>
        <dbReference type="Proteomes" id="UP001152795"/>
    </source>
</evidence>
<evidence type="ECO:0000256" key="1">
    <source>
        <dbReference type="SAM" id="MobiDB-lite"/>
    </source>
</evidence>
<comment type="caution">
    <text evidence="2">The sequence shown here is derived from an EMBL/GenBank/DDBJ whole genome shotgun (WGS) entry which is preliminary data.</text>
</comment>
<gene>
    <name evidence="2" type="ORF">PACLA_8A027528</name>
</gene>
<sequence length="724" mass="80196">MDNFTGIPHIYSPLLYVFEGELIRIGRFIKEVLQKVNVFTGYGELYGLYTHSHGAVVHVTTLKNLNQRQLQDAMCSSIKATENEYSLSLIGEWLTVQNLNISVRELLRKKANTLNGSETYFCLVVEKVQIKFNSEDISKFTQVFYLTKGKIYKMDMKILRQRESPFRLDVDFTDKISLAGYIGNLGEINNGVENEEFFLNGLENIGTELKEMSSAKSKVDTAPLNSENPLNRNENGLPVLENESGNEDSEDKTVLKADPVLPTKATSIEANCIGVKGNTKELGGELEARDRAGQKEVPVEHSTRDDNTWVDIKSSDVLNAEPHSPTKEAPIQAVFVGEEKNNIDHKEAVSVENDKKEGGNIKVADSQVANEEDLSREEDSPNTVLPDVLRKTVATKDGTDGLTEGQEEMNHSPAEHASLTEVEGNTTKNDGELGNTDQEEMADSEGSIPVENLTASDDKIENGNNIIHSGPQESGKNEMGESESTMAGDGEVVNEEDLPSEEDFATTVSPDEERKITVNDGEIDRVAEEQEGMNCAAEANSTGKDKIENGDDVGREAEKFQDIENGGCYDKKSGEFERVTAENETKIEHNGNSVTENENKDGEDSKSQETENGKSDEFSDMGTPENSLSTKEPSNDHDKLDNEQQNNSSLSNEEENLSQEEALDDTSVDNKTSKTEHVVEKKQFEQYNFTSEGHDSSSVPFVENRFEHSEKNNGTSHLMEIELD</sequence>
<accession>A0A7D9LA05</accession>
<feature type="compositionally biased region" description="Basic and acidic residues" evidence="1">
    <location>
        <begin position="348"/>
        <end position="359"/>
    </location>
</feature>
<keyword evidence="3" id="KW-1185">Reference proteome</keyword>
<feature type="compositionally biased region" description="Basic and acidic residues" evidence="1">
    <location>
        <begin position="569"/>
        <end position="589"/>
    </location>
</feature>
<dbReference type="AlphaFoldDB" id="A0A7D9LA05"/>
<name>A0A7D9LA05_PARCT</name>
<feature type="compositionally biased region" description="Polar residues" evidence="1">
    <location>
        <begin position="223"/>
        <end position="234"/>
    </location>
</feature>
<feature type="compositionally biased region" description="Basic and acidic residues" evidence="1">
    <location>
        <begin position="511"/>
        <end position="528"/>
    </location>
</feature>
<dbReference type="OrthoDB" id="10638660at2759"/>
<protein>
    <submittedName>
        <fullName evidence="2">Uncharacterized protein</fullName>
    </submittedName>
</protein>
<feature type="compositionally biased region" description="Acidic residues" evidence="1">
    <location>
        <begin position="652"/>
        <end position="667"/>
    </location>
</feature>
<feature type="compositionally biased region" description="Basic and acidic residues" evidence="1">
    <location>
        <begin position="597"/>
        <end position="617"/>
    </location>
</feature>
<reference evidence="2" key="1">
    <citation type="submission" date="2020-04" db="EMBL/GenBank/DDBJ databases">
        <authorList>
            <person name="Alioto T."/>
            <person name="Alioto T."/>
            <person name="Gomez Garrido J."/>
        </authorList>
    </citation>
    <scope>NUCLEOTIDE SEQUENCE</scope>
    <source>
        <strain evidence="2">A484AB</strain>
    </source>
</reference>
<feature type="compositionally biased region" description="Polar residues" evidence="1">
    <location>
        <begin position="462"/>
        <end position="474"/>
    </location>
</feature>
<evidence type="ECO:0000313" key="2">
    <source>
        <dbReference type="EMBL" id="CAB4028827.1"/>
    </source>
</evidence>
<dbReference type="EMBL" id="CACRXK020015751">
    <property type="protein sequence ID" value="CAB4028827.1"/>
    <property type="molecule type" value="Genomic_DNA"/>
</dbReference>
<feature type="compositionally biased region" description="Acidic residues" evidence="1">
    <location>
        <begin position="492"/>
        <end position="504"/>
    </location>
</feature>
<feature type="region of interest" description="Disordered" evidence="1">
    <location>
        <begin position="213"/>
        <end position="252"/>
    </location>
</feature>
<feature type="compositionally biased region" description="Basic and acidic residues" evidence="1">
    <location>
        <begin position="671"/>
        <end position="684"/>
    </location>
</feature>
<feature type="compositionally biased region" description="Basic and acidic residues" evidence="1">
    <location>
        <begin position="543"/>
        <end position="562"/>
    </location>
</feature>
<proteinExistence type="predicted"/>
<feature type="compositionally biased region" description="Polar residues" evidence="1">
    <location>
        <begin position="685"/>
        <end position="697"/>
    </location>
</feature>
<organism evidence="2 3">
    <name type="scientific">Paramuricea clavata</name>
    <name type="common">Red gorgonian</name>
    <name type="synonym">Violescent sea-whip</name>
    <dbReference type="NCBI Taxonomy" id="317549"/>
    <lineage>
        <taxon>Eukaryota</taxon>
        <taxon>Metazoa</taxon>
        <taxon>Cnidaria</taxon>
        <taxon>Anthozoa</taxon>
        <taxon>Octocorallia</taxon>
        <taxon>Malacalcyonacea</taxon>
        <taxon>Plexauridae</taxon>
        <taxon>Paramuricea</taxon>
    </lineage>
</organism>